<protein>
    <submittedName>
        <fullName evidence="1">Uncharacterized protein</fullName>
    </submittedName>
</protein>
<evidence type="ECO:0000313" key="2">
    <source>
        <dbReference type="Proteomes" id="UP000276834"/>
    </source>
</evidence>
<dbReference type="EMBL" id="QUSF01001268">
    <property type="protein sequence ID" value="RLV64144.1"/>
    <property type="molecule type" value="Genomic_DNA"/>
</dbReference>
<feature type="non-terminal residue" evidence="1">
    <location>
        <position position="1"/>
    </location>
</feature>
<dbReference type="AlphaFoldDB" id="A0A3L8Q9Y7"/>
<dbReference type="Proteomes" id="UP000276834">
    <property type="component" value="Unassembled WGS sequence"/>
</dbReference>
<reference evidence="1 2" key="1">
    <citation type="journal article" date="2018" name="Proc. R. Soc. B">
        <title>A non-coding region near Follistatin controls head colour polymorphism in the Gouldian finch.</title>
        <authorList>
            <person name="Toomey M.B."/>
            <person name="Marques C.I."/>
            <person name="Andrade P."/>
            <person name="Araujo P.M."/>
            <person name="Sabatino S."/>
            <person name="Gazda M.A."/>
            <person name="Afonso S."/>
            <person name="Lopes R.J."/>
            <person name="Corbo J.C."/>
            <person name="Carneiro M."/>
        </authorList>
    </citation>
    <scope>NUCLEOTIDE SEQUENCE [LARGE SCALE GENOMIC DNA]</scope>
    <source>
        <strain evidence="1">Red01</strain>
        <tissue evidence="1">Muscle</tissue>
    </source>
</reference>
<keyword evidence="2" id="KW-1185">Reference proteome</keyword>
<feature type="non-terminal residue" evidence="1">
    <location>
        <position position="93"/>
    </location>
</feature>
<gene>
    <name evidence="1" type="ORF">DV515_00017549</name>
</gene>
<evidence type="ECO:0000313" key="1">
    <source>
        <dbReference type="EMBL" id="RLV64144.1"/>
    </source>
</evidence>
<proteinExistence type="predicted"/>
<name>A0A3L8Q9Y7_CHLGU</name>
<organism evidence="1 2">
    <name type="scientific">Chloebia gouldiae</name>
    <name type="common">Gouldian finch</name>
    <name type="synonym">Erythrura gouldiae</name>
    <dbReference type="NCBI Taxonomy" id="44316"/>
    <lineage>
        <taxon>Eukaryota</taxon>
        <taxon>Metazoa</taxon>
        <taxon>Chordata</taxon>
        <taxon>Craniata</taxon>
        <taxon>Vertebrata</taxon>
        <taxon>Euteleostomi</taxon>
        <taxon>Archelosauria</taxon>
        <taxon>Archosauria</taxon>
        <taxon>Dinosauria</taxon>
        <taxon>Saurischia</taxon>
        <taxon>Theropoda</taxon>
        <taxon>Coelurosauria</taxon>
        <taxon>Aves</taxon>
        <taxon>Neognathae</taxon>
        <taxon>Neoaves</taxon>
        <taxon>Telluraves</taxon>
        <taxon>Australaves</taxon>
        <taxon>Passeriformes</taxon>
        <taxon>Passeroidea</taxon>
        <taxon>Passeridae</taxon>
        <taxon>Chloebia</taxon>
    </lineage>
</organism>
<sequence length="93" mass="10040">PQAPRALNKAPHKTTPVVLGSLLTGSSFLATAAGLQRWLGRISRGVIGLRPTPAPDGQLWKGWATDVLVGSLGADRKTKRKLRRFGSCPSRRR</sequence>
<comment type="caution">
    <text evidence="1">The sequence shown here is derived from an EMBL/GenBank/DDBJ whole genome shotgun (WGS) entry which is preliminary data.</text>
</comment>
<accession>A0A3L8Q9Y7</accession>